<keyword evidence="13" id="KW-0966">Cell projection</keyword>
<dbReference type="GO" id="GO:0097729">
    <property type="term" value="C:9+2 motile cilium"/>
    <property type="evidence" value="ECO:0007669"/>
    <property type="project" value="UniProtKB-ARBA"/>
</dbReference>
<dbReference type="FunFam" id="3.20.180.20:FF:000001">
    <property type="entry name" value="Dynein axonemal heavy chain 5"/>
    <property type="match status" value="1"/>
</dbReference>
<dbReference type="FunFam" id="1.10.8.1220:FF:000001">
    <property type="entry name" value="Dynein axonemal heavy chain 5"/>
    <property type="match status" value="1"/>
</dbReference>
<dbReference type="FunFam" id="1.10.472.130:FF:000001">
    <property type="entry name" value="Dynein, axonemal, heavy chain 9"/>
    <property type="match status" value="1"/>
</dbReference>
<dbReference type="Pfam" id="PF12777">
    <property type="entry name" value="MT"/>
    <property type="match status" value="1"/>
</dbReference>
<evidence type="ECO:0000259" key="23">
    <source>
        <dbReference type="Pfam" id="PF17857"/>
    </source>
</evidence>
<dbReference type="FunFam" id="3.40.50.300:FF:000945">
    <property type="entry name" value="Dynein axonemal heavy chain 9"/>
    <property type="match status" value="1"/>
</dbReference>
<evidence type="ECO:0000259" key="19">
    <source>
        <dbReference type="Pfam" id="PF12777"/>
    </source>
</evidence>
<keyword evidence="11" id="KW-0505">Motor protein</keyword>
<dbReference type="GO" id="GO:0005524">
    <property type="term" value="F:ATP binding"/>
    <property type="evidence" value="ECO:0007669"/>
    <property type="project" value="UniProtKB-KW"/>
</dbReference>
<accession>A0A8M1KAT1</accession>
<evidence type="ECO:0000313" key="27">
    <source>
        <dbReference type="RefSeq" id="XP_042559074.1"/>
    </source>
</evidence>
<evidence type="ECO:0000256" key="10">
    <source>
        <dbReference type="ARBA" id="ARBA00023069"/>
    </source>
</evidence>
<protein>
    <submittedName>
        <fullName evidence="27">Dynein axonemal heavy chain 17</fullName>
    </submittedName>
</protein>
<dbReference type="GO" id="GO:0030286">
    <property type="term" value="C:dynein complex"/>
    <property type="evidence" value="ECO:0007669"/>
    <property type="project" value="UniProtKB-KW"/>
</dbReference>
<dbReference type="PANTHER" id="PTHR45703:SF4">
    <property type="entry name" value="DYNEIN AXONEMAL HEAVY CHAIN 17"/>
    <property type="match status" value="1"/>
</dbReference>
<dbReference type="PANTHER" id="PTHR45703">
    <property type="entry name" value="DYNEIN HEAVY CHAIN"/>
    <property type="match status" value="1"/>
</dbReference>
<evidence type="ECO:0000259" key="25">
    <source>
        <dbReference type="Pfam" id="PF18199"/>
    </source>
</evidence>
<dbReference type="FunFam" id="1.20.140.100:FF:000007">
    <property type="entry name" value="Dynein axonemal heavy chain 9"/>
    <property type="match status" value="1"/>
</dbReference>
<dbReference type="Pfam" id="PF17852">
    <property type="entry name" value="Dynein_AAA_lid"/>
    <property type="match status" value="1"/>
</dbReference>
<dbReference type="InterPro" id="IPR041466">
    <property type="entry name" value="Dynein_AAA5_ext"/>
</dbReference>
<keyword evidence="9 14" id="KW-0175">Coiled coil</keyword>
<dbReference type="InterPro" id="IPR004273">
    <property type="entry name" value="Dynein_heavy_D6_P-loop"/>
</dbReference>
<dbReference type="InterPro" id="IPR035706">
    <property type="entry name" value="AAA_9"/>
</dbReference>
<feature type="domain" description="Dynein heavy chain tail" evidence="16">
    <location>
        <begin position="180"/>
        <end position="757"/>
    </location>
</feature>
<dbReference type="InterPro" id="IPR041589">
    <property type="entry name" value="DNAH3_AAA_lid_1"/>
</dbReference>
<dbReference type="Pfam" id="PF12780">
    <property type="entry name" value="AAA_8"/>
    <property type="match status" value="1"/>
</dbReference>
<feature type="domain" description="Dynein heavy chain region D6 P-loop" evidence="15">
    <location>
        <begin position="3863"/>
        <end position="3983"/>
    </location>
</feature>
<keyword evidence="10" id="KW-0969">Cilium</keyword>
<sequence>MAEDQRICFLQYVTLKTLKLKPDKWQKFIGAEETQTTIITFFEKTDIEELVISLNAASQLEVHLGFPQTVKTKAVYFVKHDNVKITKDNLKQIYIGDVANSPVEATIGVMEEVVYPLHINGDNVRSWPKVVSEDVTRHAHKLKNEVFVVGGQIKGRTFLPLPENCDEYNQYSSTVDSSIMHAFETVIIDWTHQVSNVLNKDSAQPILDKLNPLPKVEFDFWNNRLKNLECINQQLMDSRVCKMATIVESAGSMYWPALNKIYKDVQEGLKEAWDIVIFLKPLQKILDEIEQLDYPLLPSCIASVMHTVCLIWAHSEQYSRPARIIVILQEICNLFIDMTRNYLGPEEVMKGLQGEIDEVLGTIRTSIVVLVTLRENYDKCKMKMDKYFIDRTAKHWEFPSYLVFTKLDAFLQRLKIIEDVYVVSTELLKLEKVDVQGVRGGAIGSLVFSIYEEFLELVKIFAECKYDAIDTDDKTFDEDYKEFQERIVDIERRLGTILCQAFDDCSCSESAVKLFDMFGFILERPHIQSQIASKYKELVDMFSSELDITKLVFDAQMSAAEICKGIPPISKNMPHIAGQLKWAQELRDRIQTPMTSFKAISHSCMDTDEARLVFQKYDEMMKLLHDYCTHVYTNWTSQVDVDCKFNLDQPLLLRDKEKNVLRVNFNKQLVAVLREVKYLTIQGEEAIPGSAADVFGKYETFRKYVSNLDLIVFWYNEVRATVLPVEFPLIEEELKSIDEQLSQAETTLCWNSNGVWEHIQSMRDTLKDFQTRISMAKANVKSMLLIMDEWSHAPIFERKDNKKESLLDLDGRQTTLKKKYNAIQESGVRLHKLTEENKKLFRANEDSQSWKEYIDYIDDKVMEGFFNVVRVSLEFLTNNMHAEKCKYPLFEVRFELDDEDTYFHPSLGYGVTNGLYDLVESLIDDVYGCAKLVPRVTLTHAMAYNDELEDMAELTDLREEIMNQVLEAMKEAQVYREDLYKYAYLWQDSREEFMEQFLLYGKMLTQEEIEAHGDEPVPSNSPTLKEFKGEIDNYENLYKAVSMLENSRLMQRWLQIDTRPFKHVLLNIIKRWSLMFKQYLIDRVTHSLKDLDLFIKERRCGLSQAVEEGDYEGLVEVMGNLMKVKDRQAATDTMFHPLKETIEFLKEYGEELPDEVHAQLQDLPEHWNNVKKSALQVKQNVAPLQAHEVNIIRRKCQQFEIKQHEFREKFRSLPFFLSSYEEPHAAMDETQEAIIDFEEQMVALSRSASLFEVNVPDYKQLKACRKDIVLLKELWDMALLVKGNMDDWKTTLWKDINVEDMDLETKKYAKDVKGLDKEMRVWDAFSGLDSMVKNMLTSLRAIGDLQNPAIRDRHWHQLMVATKVKFEMSEKTTFEDLLLLNLHEFEDEVRGIVDKAVKESGMEKMLRELDKIWSTMVFEHEPHGRTGTMLLKPNEELVEILEDNQVQLQTIMTSKYIAHFLEEVSGWQQKLSTADAVISIWFQVQRTWTHLESIFIGSEDIRTQLPEDSARFERIDLEFKEIMADAVKTTNVVKSTNKKGLLGKLEDLETGLALCEKALAEYLETKRLAFPRFYFVSSADLLDILSNGNNPVEVSKHLSKLFDSLCNLKFLLDENDQPMKSALGMYSQENEYVEFDNECDCSGQVESWLSRVLVRMVETLREKFGEAVQTYEEKPREQWLFDYPAQVALATTQIWWTTEVGIAFARLEEGYENALKDYFKKQVAQLNALINLLIGDLPGGERQKIMTICTIDVHARDVVGRLIASKIDNVQAFMWQSQLRHRWDEHKRHVFANICDAQFIYSYEYLGNTPRLVITPLTDRCYITLTQSLHLIMGGAPAGPAGTGKTETTKDLGRALGIIVYVFNCSEQMDYKSCGNIYKGLAQTGAWGCFDEFNRISVEVLSVIAVQVKCVQDGIRDKKSNINFLGENIKLIPTVGAFITMNPGYAGRAELPENLKALFRPCAMVVPDFELICEIMLVAEGFLDARNLARKFITLYSLCKELLSKQDHYDWGLRAIKSVLVVAGSLKRSDKTRPEDQVLMRALRDFNTPKIVMDDMPVFMGLIGDLFPSLDVPRNRDLKFETMVKKSVTDLKLQAEDNFVLKVVQLEELLAVRHSVFIIGNAGSGKSKVLRSLIKTYQNMQRRAVLVDLDPKAVTCDELFGIINPATREWKDGLFSCIMRDVASIAHDGPKWIVLDGDIDPMWIESLNTVMDDNKVLTLASNERIPLNPTMRLVFEIKDLCTATPATVSRAGILFINPADLGWNPVVTSWIETREVQSEKANLSILFDKYLPACLEKLKYSFKKITPVSEGTMVQNLLHFMECLLTPENTPPDSHKELYELYFVFACVWAFGASMFQDQLADYRVEFSKWWVNEFKTIKFPSHGTVFDYCIDRESKKFAPWTEKVPTFKLDPELPLQASLVHTAETTRIRFFMDMLMELKRPVMLVGNAGSGKSVLMGDKLRSLNTDHYVVQSVPFNFYTTSAMLQAILEKPLEKKAGRNYGPPGSKKLVYFIDDMNMPEVDKYFTVAPHTFLRQHIDHGHWYDRAKLTLKDVHNCQYVACMNPTAGSFTIDSRLQRHFVVFAVSFPGPDALFSIYNNIFSQHLEMCGFAPPLKKFCPTLVAAALVFHKTVSTTFLPTAIKFHYVFNLRDLSNIFQALLFCRPACAKTPPELVRIWLHECNRVYGDKLTDETDMEVFEKIQEKTCKKCLEDINASYLFEKPNIYCHFARGIGDPQYFPVDNWGSLIKLLQEALDTYNEVNAAMNLVLFEDAMFHICRINRILESPRGNALLVGVGGSGKQSLSRLAASISNLEVFQITLRKGYGIPDLKLDLNALYMKAGVKNIGTVFLMTDSQVAGEEFLVLINDLLASGEIPGLFVDDEVEKIIGAMRNEVKNVGLQDTRENCWKFFIDRVRKQLKVILCFSPVGSTLRVRARKFPAVVNCTSIDWFQEWPEEALVSVSARFLDETEGIVPEIKESLSQFMAYVHKTANEMSKSYLSSDRRYNYTTPKTFLEQIKLYQHLLSIKRSELLSKMERLENGLTKLHDTSEQVDHLKAKLALQEVELMQKNEDADKLIKVVGVETEKVSKEAAIANDEELKVQVIAKNVGEKARSCEADLAKAEPALMAAQAALDTLNKNNITELKSFGSPPEAVVNVAAAVMILLAPGGKIPKDKSWKAGKIMMAKVDSFLEQLIHYKKESIPEACIKAFAPYKTDPTFEPDFVRSKSIAAAGLSSWCLNIVTFYEVFCDVEPKRLALAQANAELAAAQDKLSIIKAKIAQLNANLAKLTAAFEKATSDKLKCQQEADATNQVISLANRLVGGLASEKVRWSESVAEFKIQEKTLSGDVLLITAFVSYVGYFTKKYRTDLMDKYWMPYLNELKVPIPITEGLDPLTLLTDDADIAAWSNQGLPSDRMSIENATILCNTQRWPLIVDAQLQGIKWIKNKFGNDLKIIRLGQKGYLDVIEMAVSNGDTLLLENIGESVEPVLDPLLGRNTIKKGKYIRIGDKEVEYHADFRLILHTKYFNPHYKPEMQAQCTMINFLVTRDGLEDQLLAAVVAKERPDLEELKAELTKQQNNFKIVLKQLEDSLLARLSAASGNFLGDTALVENLETTKCTATEIQEKVREAKITETKINLARENYRPASIRAALLYFILNDLNKINPIYQFSLKAFSVVFEMAIMTTEPAEEVKQRVLNLIDEITYSVFMYTNRSLFEKDKLTFIAQISFQILVMKNEINPVELDFLLRFPYKVGLGSPVDFLSNQCWGGIKALAEMDEFKNMDRDIEGSAKGWKKFVESEAPEKEKFPQEWKSKMGLQKLCMMRCLRPDRMCYAVKNFVEEKLGTKYVEGRSVEFAVSYQESSSSTPVFFILSPGVNPLKDVEALGKQFGFTFDNLKFHSVSLGQGQEVVAEAALDQAAVEGHWVILQNIHLVAKWLSSLDKRIERYSIGSHEDYRVFLSAEPSPTPESHLIPQGLLENAIKITNEPPTGMNPNLHKALYLFNQDTLEMCSKESEFKVILFTLCYFHAVVAERRKFGAQGWNRSYPFNNGDLTISVNVLYNYLEANNKVPWDDLRYLFGEIMYGGHITDDWDRKLCKTYLEEYVGPEMLEGELCLAPGFPVPPNSDYKGYHSYIEEVLPAESPYLYGLHPNAEIGFLTVTSEKLFRTILELQPKESSAAGGGGVSREEKVKACLDEILEKLPDSFNMIEIIAKAEEKTPFIIVVFQECERMNNLTMEMSRSLRELNLGLKGELTITTDMEELGNALFLDTVPDSWTKRAYPSLQGLGGWYADLLLRIKELDAWTGDFAMPPAVWLAGFFNPQSFLTAIMQTMARKNEWPLDKMCLAVEVTKKNREDMTTPPREGAYVHGLFMEGARWDTQTGVICDARLKELTPSMPVIFIKAIPVDRKETKNLYDCPVYMTRNRGPTYIWTFNLKTKDKPAKWVLAAVCLLLNA</sequence>
<dbReference type="InterPro" id="IPR026983">
    <property type="entry name" value="DHC"/>
</dbReference>
<dbReference type="Pfam" id="PF12775">
    <property type="entry name" value="AAA_7"/>
    <property type="match status" value="1"/>
</dbReference>
<dbReference type="FunFam" id="1.20.920.30:FF:000003">
    <property type="entry name" value="Dynein axonemal heavy chain 17"/>
    <property type="match status" value="1"/>
</dbReference>
<feature type="domain" description="Dynein heavy chain 3 AAA+ lid" evidence="23">
    <location>
        <begin position="2620"/>
        <end position="2716"/>
    </location>
</feature>
<dbReference type="InterPro" id="IPR024317">
    <property type="entry name" value="Dynein_heavy_chain_D4_dom"/>
</dbReference>
<keyword evidence="26" id="KW-1185">Reference proteome</keyword>
<gene>
    <name evidence="27" type="primary">LOC105908585</name>
</gene>
<evidence type="ECO:0000256" key="7">
    <source>
        <dbReference type="ARBA" id="ARBA00022840"/>
    </source>
</evidence>
<dbReference type="GeneID" id="105908585"/>
<evidence type="ECO:0000259" key="21">
    <source>
        <dbReference type="Pfam" id="PF12781"/>
    </source>
</evidence>
<evidence type="ECO:0000259" key="17">
    <source>
        <dbReference type="Pfam" id="PF08393"/>
    </source>
</evidence>
<dbReference type="GO" id="GO:0005874">
    <property type="term" value="C:microtubule"/>
    <property type="evidence" value="ECO:0007669"/>
    <property type="project" value="UniProtKB-KW"/>
</dbReference>
<dbReference type="Proteomes" id="UP000515152">
    <property type="component" value="Chromosome 23"/>
</dbReference>
<dbReference type="FunFam" id="1.20.58.1120:FF:000002">
    <property type="entry name" value="Dynein heavy chain 9, axonemal"/>
    <property type="match status" value="1"/>
</dbReference>
<dbReference type="FunFam" id="1.20.1270.280:FF:000003">
    <property type="entry name" value="Dynein axonemal heavy chain 17"/>
    <property type="match status" value="1"/>
</dbReference>
<feature type="domain" description="Dynein heavy chain coiled coil stalk" evidence="19">
    <location>
        <begin position="3035"/>
        <end position="3378"/>
    </location>
</feature>
<evidence type="ECO:0000259" key="16">
    <source>
        <dbReference type="Pfam" id="PF08385"/>
    </source>
</evidence>
<dbReference type="GO" id="GO:0051959">
    <property type="term" value="F:dynein light intermediate chain binding"/>
    <property type="evidence" value="ECO:0007669"/>
    <property type="project" value="InterPro"/>
</dbReference>
<proteinExistence type="inferred from homology"/>
<feature type="coiled-coil region" evidence="14">
    <location>
        <begin position="3044"/>
        <end position="3071"/>
    </location>
</feature>
<dbReference type="RefSeq" id="XP_042559074.1">
    <property type="nucleotide sequence ID" value="XM_042703140.1"/>
</dbReference>
<feature type="domain" description="Dynein heavy chain C-terminal" evidence="25">
    <location>
        <begin position="4159"/>
        <end position="4452"/>
    </location>
</feature>
<comment type="subcellular location">
    <subcellularLocation>
        <location evidence="1">Cytoplasm</location>
        <location evidence="1">Cytoskeleton</location>
        <location evidence="1">Cilium axoneme</location>
    </subcellularLocation>
</comment>
<dbReference type="GO" id="GO:0007018">
    <property type="term" value="P:microtubule-based movement"/>
    <property type="evidence" value="ECO:0007669"/>
    <property type="project" value="InterPro"/>
</dbReference>
<dbReference type="InterPro" id="IPR041658">
    <property type="entry name" value="AAA_lid_11"/>
</dbReference>
<keyword evidence="5" id="KW-0677">Repeat</keyword>
<dbReference type="FunFam" id="1.10.8.710:FF:000002">
    <property type="entry name" value="dynein heavy chain 17, axonemal"/>
    <property type="match status" value="1"/>
</dbReference>
<name>A0A8M1KAT1_CLUHA</name>
<evidence type="ECO:0000256" key="1">
    <source>
        <dbReference type="ARBA" id="ARBA00004430"/>
    </source>
</evidence>
<reference evidence="27" key="1">
    <citation type="submission" date="2025-08" db="UniProtKB">
        <authorList>
            <consortium name="RefSeq"/>
        </authorList>
    </citation>
    <scope>IDENTIFICATION</scope>
</reference>
<feature type="domain" description="Dynein heavy chain hydrolytic ATP-binding dynein motor region" evidence="18">
    <location>
        <begin position="1801"/>
        <end position="2127"/>
    </location>
</feature>
<feature type="domain" description="Dynein heavy chain AAA 5 extension" evidence="22">
    <location>
        <begin position="2284"/>
        <end position="2403"/>
    </location>
</feature>
<evidence type="ECO:0000256" key="11">
    <source>
        <dbReference type="ARBA" id="ARBA00023175"/>
    </source>
</evidence>
<evidence type="ECO:0000259" key="20">
    <source>
        <dbReference type="Pfam" id="PF12780"/>
    </source>
</evidence>
<evidence type="ECO:0000256" key="12">
    <source>
        <dbReference type="ARBA" id="ARBA00023212"/>
    </source>
</evidence>
<evidence type="ECO:0000256" key="3">
    <source>
        <dbReference type="ARBA" id="ARBA00022490"/>
    </source>
</evidence>
<dbReference type="InterPro" id="IPR041228">
    <property type="entry name" value="Dynein_C"/>
</dbReference>
<keyword evidence="3" id="KW-0963">Cytoplasm</keyword>
<comment type="similarity">
    <text evidence="2">Belongs to the dynein heavy chain family.</text>
</comment>
<evidence type="ECO:0000259" key="15">
    <source>
        <dbReference type="Pfam" id="PF03028"/>
    </source>
</evidence>
<dbReference type="Pfam" id="PF17857">
    <property type="entry name" value="AAA_lid_1"/>
    <property type="match status" value="1"/>
</dbReference>
<dbReference type="InterPro" id="IPR024743">
    <property type="entry name" value="Dynein_HC_stalk"/>
</dbReference>
<dbReference type="GO" id="GO:0045505">
    <property type="term" value="F:dynein intermediate chain binding"/>
    <property type="evidence" value="ECO:0007669"/>
    <property type="project" value="InterPro"/>
</dbReference>
<dbReference type="Pfam" id="PF08385">
    <property type="entry name" value="DHC_N1"/>
    <property type="match status" value="1"/>
</dbReference>
<evidence type="ECO:0000256" key="8">
    <source>
        <dbReference type="ARBA" id="ARBA00023017"/>
    </source>
</evidence>
<dbReference type="Pfam" id="PF08393">
    <property type="entry name" value="DHC_N2"/>
    <property type="match status" value="1"/>
</dbReference>
<feature type="domain" description="Dynein heavy chain linker" evidence="17">
    <location>
        <begin position="1261"/>
        <end position="1666"/>
    </location>
</feature>
<dbReference type="FunFam" id="3.40.50.300:FF:000411">
    <property type="entry name" value="dynein heavy chain 17, axonemal"/>
    <property type="match status" value="1"/>
</dbReference>
<keyword evidence="6" id="KW-0547">Nucleotide-binding</keyword>
<evidence type="ECO:0000256" key="4">
    <source>
        <dbReference type="ARBA" id="ARBA00022701"/>
    </source>
</evidence>
<keyword evidence="8" id="KW-0243">Dynein</keyword>
<dbReference type="GO" id="GO:0008569">
    <property type="term" value="F:minus-end-directed microtubule motor activity"/>
    <property type="evidence" value="ECO:0007669"/>
    <property type="project" value="InterPro"/>
</dbReference>
<dbReference type="Pfam" id="PF18199">
    <property type="entry name" value="Dynein_C"/>
    <property type="match status" value="1"/>
</dbReference>
<dbReference type="GO" id="GO:0005930">
    <property type="term" value="C:axoneme"/>
    <property type="evidence" value="ECO:0007669"/>
    <property type="project" value="UniProtKB-SubCell"/>
</dbReference>
<keyword evidence="4" id="KW-0493">Microtubule</keyword>
<dbReference type="InterPro" id="IPR013602">
    <property type="entry name" value="Dynein_heavy_linker"/>
</dbReference>
<feature type="coiled-coil region" evidence="14">
    <location>
        <begin position="3257"/>
        <end position="3298"/>
    </location>
</feature>
<evidence type="ECO:0000256" key="13">
    <source>
        <dbReference type="ARBA" id="ARBA00023273"/>
    </source>
</evidence>
<evidence type="ECO:0000256" key="6">
    <source>
        <dbReference type="ARBA" id="ARBA00022741"/>
    </source>
</evidence>
<dbReference type="FunFam" id="1.10.8.720:FF:000002">
    <property type="entry name" value="Dynein heavy chain 9, axonemal"/>
    <property type="match status" value="1"/>
</dbReference>
<dbReference type="FunFam" id="3.10.490.20:FF:000002">
    <property type="entry name" value="Dynein axonemal heavy chain 17"/>
    <property type="match status" value="1"/>
</dbReference>
<keyword evidence="12" id="KW-0206">Cytoskeleton</keyword>
<keyword evidence="7" id="KW-0067">ATP-binding</keyword>
<evidence type="ECO:0000256" key="14">
    <source>
        <dbReference type="SAM" id="Coils"/>
    </source>
</evidence>
<dbReference type="FunFam" id="1.10.287.2620:FF:000004">
    <property type="entry name" value="Dynein axonemal heavy chain 17"/>
    <property type="match status" value="1"/>
</dbReference>
<evidence type="ECO:0000259" key="24">
    <source>
        <dbReference type="Pfam" id="PF18198"/>
    </source>
</evidence>
<dbReference type="OrthoDB" id="10251809at2759"/>
<feature type="domain" description="Dynein heavy chain ATP-binding dynein motor region" evidence="21">
    <location>
        <begin position="3405"/>
        <end position="3622"/>
    </location>
</feature>
<evidence type="ECO:0000256" key="5">
    <source>
        <dbReference type="ARBA" id="ARBA00022737"/>
    </source>
</evidence>
<evidence type="ECO:0000256" key="2">
    <source>
        <dbReference type="ARBA" id="ARBA00008887"/>
    </source>
</evidence>
<feature type="coiled-coil region" evidence="14">
    <location>
        <begin position="944"/>
        <end position="978"/>
    </location>
</feature>
<organism evidence="26 27">
    <name type="scientific">Clupea harengus</name>
    <name type="common">Atlantic herring</name>
    <dbReference type="NCBI Taxonomy" id="7950"/>
    <lineage>
        <taxon>Eukaryota</taxon>
        <taxon>Metazoa</taxon>
        <taxon>Chordata</taxon>
        <taxon>Craniata</taxon>
        <taxon>Vertebrata</taxon>
        <taxon>Euteleostomi</taxon>
        <taxon>Actinopterygii</taxon>
        <taxon>Neopterygii</taxon>
        <taxon>Teleostei</taxon>
        <taxon>Clupei</taxon>
        <taxon>Clupeiformes</taxon>
        <taxon>Clupeoidei</taxon>
        <taxon>Clupeidae</taxon>
        <taxon>Clupea</taxon>
    </lineage>
</organism>
<dbReference type="FunFam" id="3.40.50.300:FF:000219">
    <property type="entry name" value="Dynein axonemal heavy chain 17"/>
    <property type="match status" value="1"/>
</dbReference>
<dbReference type="InterPro" id="IPR013594">
    <property type="entry name" value="Dynein_heavy_tail"/>
</dbReference>
<feature type="domain" description="Dynein heavy chain AAA lid" evidence="24">
    <location>
        <begin position="4015"/>
        <end position="4151"/>
    </location>
</feature>
<dbReference type="Pfam" id="PF12774">
    <property type="entry name" value="AAA_6"/>
    <property type="match status" value="1"/>
</dbReference>
<dbReference type="FunFam" id="3.40.50.300:FF:000049">
    <property type="entry name" value="Dynein, axonemal, heavy chain 5"/>
    <property type="match status" value="1"/>
</dbReference>
<dbReference type="InterPro" id="IPR035699">
    <property type="entry name" value="AAA_6"/>
</dbReference>
<dbReference type="Pfam" id="PF03028">
    <property type="entry name" value="Dynein_heavy"/>
    <property type="match status" value="1"/>
</dbReference>
<dbReference type="KEGG" id="char:105908585"/>
<dbReference type="Pfam" id="PF12781">
    <property type="entry name" value="AAA_9"/>
    <property type="match status" value="1"/>
</dbReference>
<evidence type="ECO:0000256" key="9">
    <source>
        <dbReference type="ARBA" id="ARBA00023054"/>
    </source>
</evidence>
<evidence type="ECO:0000313" key="26">
    <source>
        <dbReference type="Proteomes" id="UP000515152"/>
    </source>
</evidence>
<dbReference type="FunFam" id="1.20.920.20:FF:000003">
    <property type="entry name" value="Dynein axonemal heavy chain 17"/>
    <property type="match status" value="1"/>
</dbReference>
<dbReference type="Pfam" id="PF18198">
    <property type="entry name" value="AAA_lid_11"/>
    <property type="match status" value="1"/>
</dbReference>
<evidence type="ECO:0000259" key="22">
    <source>
        <dbReference type="Pfam" id="PF17852"/>
    </source>
</evidence>
<feature type="domain" description="Dynein heavy chain AAA module D4" evidence="20">
    <location>
        <begin position="2763"/>
        <end position="3022"/>
    </location>
</feature>
<evidence type="ECO:0000259" key="18">
    <source>
        <dbReference type="Pfam" id="PF12774"/>
    </source>
</evidence>
<dbReference type="FunFam" id="3.40.50.300:FF:002141">
    <property type="entry name" value="Dynein heavy chain"/>
    <property type="match status" value="1"/>
</dbReference>